<evidence type="ECO:0000313" key="1">
    <source>
        <dbReference type="EMBL" id="KHN40181.1"/>
    </source>
</evidence>
<sequence length="132" mass="15168">MKRSEEFEFEFPAAVYVSGGVPNDVVFCGKVMTRRTEGETRALLRSETSNRYRRIESCRRRYNGMFGTVMKFPLQMELSDIKMRQERRELPPTMPKVAAKGDGGESCWELVQPLRRRGTLKNALFGCLVPVV</sequence>
<protein>
    <submittedName>
        <fullName evidence="1">Uncharacterized protein</fullName>
    </submittedName>
</protein>
<proteinExistence type="predicted"/>
<accession>A0A0B2S0D6</accession>
<dbReference type="PANTHER" id="PTHR34130:SF8">
    <property type="entry name" value="TRANSMEMBRANE PROTEIN"/>
    <property type="match status" value="1"/>
</dbReference>
<organism evidence="1">
    <name type="scientific">Glycine soja</name>
    <name type="common">Wild soybean</name>
    <dbReference type="NCBI Taxonomy" id="3848"/>
    <lineage>
        <taxon>Eukaryota</taxon>
        <taxon>Viridiplantae</taxon>
        <taxon>Streptophyta</taxon>
        <taxon>Embryophyta</taxon>
        <taxon>Tracheophyta</taxon>
        <taxon>Spermatophyta</taxon>
        <taxon>Magnoliopsida</taxon>
        <taxon>eudicotyledons</taxon>
        <taxon>Gunneridae</taxon>
        <taxon>Pentapetalae</taxon>
        <taxon>rosids</taxon>
        <taxon>fabids</taxon>
        <taxon>Fabales</taxon>
        <taxon>Fabaceae</taxon>
        <taxon>Papilionoideae</taxon>
        <taxon>50 kb inversion clade</taxon>
        <taxon>NPAAA clade</taxon>
        <taxon>indigoferoid/millettioid clade</taxon>
        <taxon>Phaseoleae</taxon>
        <taxon>Glycine</taxon>
        <taxon>Glycine subgen. Soja</taxon>
    </lineage>
</organism>
<dbReference type="Proteomes" id="UP000053555">
    <property type="component" value="Unassembled WGS sequence"/>
</dbReference>
<dbReference type="PANTHER" id="PTHR34130">
    <property type="entry name" value="OS08G0243800 PROTEIN"/>
    <property type="match status" value="1"/>
</dbReference>
<dbReference type="EMBL" id="KN645941">
    <property type="protein sequence ID" value="KHN40181.1"/>
    <property type="molecule type" value="Genomic_DNA"/>
</dbReference>
<gene>
    <name evidence="1" type="ORF">glysoja_041844</name>
</gene>
<dbReference type="AlphaFoldDB" id="A0A0B2S0D6"/>
<reference evidence="1" key="1">
    <citation type="submission" date="2014-07" db="EMBL/GenBank/DDBJ databases">
        <title>Identification of a novel salt tolerance gene in wild soybean by whole-genome sequencing.</title>
        <authorList>
            <person name="Lam H.-M."/>
            <person name="Qi X."/>
            <person name="Li M.-W."/>
            <person name="Liu X."/>
            <person name="Xie M."/>
            <person name="Ni M."/>
            <person name="Xu X."/>
        </authorList>
    </citation>
    <scope>NUCLEOTIDE SEQUENCE [LARGE SCALE GENOMIC DNA]</scope>
    <source>
        <tissue evidence="1">Root</tissue>
    </source>
</reference>
<name>A0A0B2S0D6_GLYSO</name>